<comment type="similarity">
    <text evidence="1">Belongs to the iron-containing alcohol dehydrogenase family.</text>
</comment>
<dbReference type="GO" id="GO:1990362">
    <property type="term" value="F:butanol dehydrogenase (NAD+) activity"/>
    <property type="evidence" value="ECO:0007669"/>
    <property type="project" value="InterPro"/>
</dbReference>
<dbReference type="FunFam" id="3.40.50.1970:FF:000003">
    <property type="entry name" value="Alcohol dehydrogenase, iron-containing"/>
    <property type="match status" value="1"/>
</dbReference>
<evidence type="ECO:0000313" key="7">
    <source>
        <dbReference type="Proteomes" id="UP000266260"/>
    </source>
</evidence>
<reference evidence="7 8" key="1">
    <citation type="submission" date="2018-09" db="EMBL/GenBank/DDBJ databases">
        <title>Discovery and Ecogenomic Context for Candidatus Cryosericales, a Global Caldiserica Order Active in Thawing Permafrost.</title>
        <authorList>
            <person name="Martinez M.A."/>
            <person name="Woodcroft B.J."/>
            <person name="Ignacio Espinoza J.C."/>
            <person name="Zayed A."/>
            <person name="Singleton C.M."/>
            <person name="Boyd J."/>
            <person name="Li Y.-F."/>
            <person name="Purvine S."/>
            <person name="Maughan H."/>
            <person name="Hodgkins S.B."/>
            <person name="Anderson D."/>
            <person name="Sederholm M."/>
            <person name="Temperton B."/>
            <person name="Saleska S.R."/>
            <person name="Tyson G.W."/>
            <person name="Rich V.I."/>
        </authorList>
    </citation>
    <scope>NUCLEOTIDE SEQUENCE [LARGE SCALE GENOMIC DNA]</scope>
    <source>
        <strain evidence="5 8">SMC5</strain>
        <strain evidence="6 7">SMC6</strain>
    </source>
</reference>
<dbReference type="Gene3D" id="1.20.1090.10">
    <property type="entry name" value="Dehydroquinate synthase-like - alpha domain"/>
    <property type="match status" value="1"/>
</dbReference>
<dbReference type="GO" id="GO:0046872">
    <property type="term" value="F:metal ion binding"/>
    <property type="evidence" value="ECO:0007669"/>
    <property type="project" value="InterPro"/>
</dbReference>
<evidence type="ECO:0000259" key="4">
    <source>
        <dbReference type="Pfam" id="PF25137"/>
    </source>
</evidence>
<evidence type="ECO:0000313" key="6">
    <source>
        <dbReference type="EMBL" id="RIE10164.1"/>
    </source>
</evidence>
<dbReference type="Gene3D" id="3.40.50.1970">
    <property type="match status" value="1"/>
</dbReference>
<dbReference type="PANTHER" id="PTHR43633:SF1">
    <property type="entry name" value="ALCOHOL DEHYDROGENASE YQHD"/>
    <property type="match status" value="1"/>
</dbReference>
<dbReference type="Proteomes" id="UP000266489">
    <property type="component" value="Unassembled WGS sequence"/>
</dbReference>
<proteinExistence type="inferred from homology"/>
<dbReference type="OrthoDB" id="9804734at2"/>
<feature type="domain" description="Alcohol dehydrogenase iron-type/glycerol dehydrogenase GldA" evidence="3">
    <location>
        <begin position="9"/>
        <end position="177"/>
    </location>
</feature>
<dbReference type="PANTHER" id="PTHR43633">
    <property type="entry name" value="ALCOHOL DEHYDROGENASE YQHD"/>
    <property type="match status" value="1"/>
</dbReference>
<evidence type="ECO:0000313" key="8">
    <source>
        <dbReference type="Proteomes" id="UP000266489"/>
    </source>
</evidence>
<dbReference type="InterPro" id="IPR056798">
    <property type="entry name" value="ADH_Fe_C"/>
</dbReference>
<dbReference type="Proteomes" id="UP000266260">
    <property type="component" value="Unassembled WGS sequence"/>
</dbReference>
<evidence type="ECO:0000313" key="5">
    <source>
        <dbReference type="EMBL" id="RIE07663.1"/>
    </source>
</evidence>
<dbReference type="InterPro" id="IPR044731">
    <property type="entry name" value="BDH-like"/>
</dbReference>
<dbReference type="EMBL" id="QXIU01000223">
    <property type="protein sequence ID" value="RIE07663.1"/>
    <property type="molecule type" value="Genomic_DNA"/>
</dbReference>
<sequence>MHSFEFYNPTRVIFGRGTVQQVGPAVAREGAHKVLLIAGGGSIRENGVYQAVTQSLSVSGINVVEAWGVRPNPELALAQQLVQIAREQQVDSVLAVGGGSVIDTAKCVAAGVYVDNLWSCFEKRCPIDKALPVFVVLTISASGSEMDPSAVLTESDQHRKWSISSPVLYPRFAIVDPSVQTSLPWRQTVNGAIGVLSHIMATYLVGSFEETTLALGEGLMRTVIKMVDQLQADHADYGARANLAWAATLAMNGLSSAGIEDSDWSARSIESAMSALHPEVAHGAGMAVILPAWMTYQRENNPGQFQRWARTVWGAGTVEEGITAMKTAFQRWGAPSTLGDLGIAAGELRDIAFNALSEGPLGKLRILTARDVVELLKPVL</sequence>
<dbReference type="Pfam" id="PF25137">
    <property type="entry name" value="ADH_Fe_C"/>
    <property type="match status" value="1"/>
</dbReference>
<gene>
    <name evidence="5" type="ORF">SMC5_09110</name>
    <name evidence="6" type="ORF">SMC6_01705</name>
</gene>
<dbReference type="RefSeq" id="WP_119120456.1">
    <property type="nucleotide sequence ID" value="NZ_QXIT01000032.1"/>
</dbReference>
<dbReference type="InterPro" id="IPR001670">
    <property type="entry name" value="ADH_Fe/GldA"/>
</dbReference>
<name>A0A398CYQ4_9BACT</name>
<evidence type="ECO:0000259" key="3">
    <source>
        <dbReference type="Pfam" id="PF00465"/>
    </source>
</evidence>
<evidence type="ECO:0000256" key="1">
    <source>
        <dbReference type="ARBA" id="ARBA00007358"/>
    </source>
</evidence>
<evidence type="ECO:0000256" key="2">
    <source>
        <dbReference type="ARBA" id="ARBA00023002"/>
    </source>
</evidence>
<keyword evidence="2" id="KW-0560">Oxidoreductase</keyword>
<feature type="domain" description="Fe-containing alcohol dehydrogenase-like C-terminal" evidence="4">
    <location>
        <begin position="188"/>
        <end position="377"/>
    </location>
</feature>
<dbReference type="SUPFAM" id="SSF56796">
    <property type="entry name" value="Dehydroquinate synthase-like"/>
    <property type="match status" value="1"/>
</dbReference>
<accession>A0A398DGE5</accession>
<organism evidence="5 8">
    <name type="scientific">Candidatus Cryosericum odellii</name>
    <dbReference type="NCBI Taxonomy" id="2290917"/>
    <lineage>
        <taxon>Bacteria</taxon>
        <taxon>Pseudomonadati</taxon>
        <taxon>Caldisericota/Cryosericota group</taxon>
        <taxon>Candidatus Cryosericota</taxon>
        <taxon>Candidatus Cryosericia</taxon>
        <taxon>Candidatus Cryosericales</taxon>
        <taxon>Candidatus Cryosericaceae</taxon>
        <taxon>Candidatus Cryosericum</taxon>
    </lineage>
</organism>
<dbReference type="AlphaFoldDB" id="A0A398CYQ4"/>
<dbReference type="EMBL" id="QXIT01000032">
    <property type="protein sequence ID" value="RIE10164.1"/>
    <property type="molecule type" value="Genomic_DNA"/>
</dbReference>
<dbReference type="GO" id="GO:1990002">
    <property type="term" value="F:methylglyoxal reductase (NADPH) (acetol producing) activity"/>
    <property type="evidence" value="ECO:0007669"/>
    <property type="project" value="TreeGrafter"/>
</dbReference>
<dbReference type="GO" id="GO:0005829">
    <property type="term" value="C:cytosol"/>
    <property type="evidence" value="ECO:0007669"/>
    <property type="project" value="TreeGrafter"/>
</dbReference>
<keyword evidence="7" id="KW-1185">Reference proteome</keyword>
<comment type="caution">
    <text evidence="5">The sequence shown here is derived from an EMBL/GenBank/DDBJ whole genome shotgun (WGS) entry which is preliminary data.</text>
</comment>
<dbReference type="Pfam" id="PF00465">
    <property type="entry name" value="Fe-ADH"/>
    <property type="match status" value="1"/>
</dbReference>
<dbReference type="CDD" id="cd08187">
    <property type="entry name" value="BDH"/>
    <property type="match status" value="1"/>
</dbReference>
<protein>
    <submittedName>
        <fullName evidence="5">Iron-containing alcohol dehydrogenase</fullName>
    </submittedName>
</protein>
<accession>A0A398CYQ4</accession>
<dbReference type="GO" id="GO:0008106">
    <property type="term" value="F:alcohol dehydrogenase (NADP+) activity"/>
    <property type="evidence" value="ECO:0007669"/>
    <property type="project" value="TreeGrafter"/>
</dbReference>